<gene>
    <name evidence="2" type="ORF">HID58_081156</name>
</gene>
<evidence type="ECO:0000313" key="3">
    <source>
        <dbReference type="Proteomes" id="UP000824890"/>
    </source>
</evidence>
<dbReference type="PANTHER" id="PTHR35098">
    <property type="entry name" value="EXPRESSED PROTEIN"/>
    <property type="match status" value="1"/>
</dbReference>
<dbReference type="InterPro" id="IPR040294">
    <property type="entry name" value="Nodulin-rel_1/2"/>
</dbReference>
<feature type="compositionally biased region" description="Polar residues" evidence="1">
    <location>
        <begin position="29"/>
        <end position="41"/>
    </location>
</feature>
<dbReference type="PANTHER" id="PTHR35098:SF1">
    <property type="entry name" value="NODULIN-RELATED PROTEIN 2"/>
    <property type="match status" value="1"/>
</dbReference>
<comment type="caution">
    <text evidence="2">The sequence shown here is derived from an EMBL/GenBank/DDBJ whole genome shotgun (WGS) entry which is preliminary data.</text>
</comment>
<reference evidence="2 3" key="1">
    <citation type="submission" date="2021-05" db="EMBL/GenBank/DDBJ databases">
        <title>Genome Assembly of Synthetic Allotetraploid Brassica napus Reveals Homoeologous Exchanges between Subgenomes.</title>
        <authorList>
            <person name="Davis J.T."/>
        </authorList>
    </citation>
    <scope>NUCLEOTIDE SEQUENCE [LARGE SCALE GENOMIC DNA]</scope>
    <source>
        <strain evidence="3">cv. Da-Ae</strain>
        <tissue evidence="2">Seedling</tissue>
    </source>
</reference>
<feature type="region of interest" description="Disordered" evidence="1">
    <location>
        <begin position="1"/>
        <end position="45"/>
    </location>
</feature>
<feature type="compositionally biased region" description="Basic and acidic residues" evidence="1">
    <location>
        <begin position="7"/>
        <end position="26"/>
    </location>
</feature>
<evidence type="ECO:0000256" key="1">
    <source>
        <dbReference type="SAM" id="MobiDB-lite"/>
    </source>
</evidence>
<name>A0ABQ7Y6V8_BRANA</name>
<feature type="compositionally biased region" description="Basic and acidic residues" evidence="1">
    <location>
        <begin position="115"/>
        <end position="124"/>
    </location>
</feature>
<accession>A0ABQ7Y6V8</accession>
<keyword evidence="3" id="KW-1185">Reference proteome</keyword>
<feature type="region of interest" description="Disordered" evidence="1">
    <location>
        <begin position="99"/>
        <end position="142"/>
    </location>
</feature>
<feature type="compositionally biased region" description="Polar residues" evidence="1">
    <location>
        <begin position="130"/>
        <end position="142"/>
    </location>
</feature>
<organism evidence="2 3">
    <name type="scientific">Brassica napus</name>
    <name type="common">Rape</name>
    <dbReference type="NCBI Taxonomy" id="3708"/>
    <lineage>
        <taxon>Eukaryota</taxon>
        <taxon>Viridiplantae</taxon>
        <taxon>Streptophyta</taxon>
        <taxon>Embryophyta</taxon>
        <taxon>Tracheophyta</taxon>
        <taxon>Spermatophyta</taxon>
        <taxon>Magnoliopsida</taxon>
        <taxon>eudicotyledons</taxon>
        <taxon>Gunneridae</taxon>
        <taxon>Pentapetalae</taxon>
        <taxon>rosids</taxon>
        <taxon>malvids</taxon>
        <taxon>Brassicales</taxon>
        <taxon>Brassicaceae</taxon>
        <taxon>Brassiceae</taxon>
        <taxon>Brassica</taxon>
    </lineage>
</organism>
<protein>
    <submittedName>
        <fullName evidence="2">Uncharacterized protein</fullName>
    </submittedName>
</protein>
<dbReference type="EMBL" id="JAGKQM010000018">
    <property type="protein sequence ID" value="KAH0863945.1"/>
    <property type="molecule type" value="Genomic_DNA"/>
</dbReference>
<evidence type="ECO:0000313" key="2">
    <source>
        <dbReference type="EMBL" id="KAH0863945.1"/>
    </source>
</evidence>
<feature type="compositionally biased region" description="Pro residues" evidence="1">
    <location>
        <begin position="220"/>
        <end position="229"/>
    </location>
</feature>
<proteinExistence type="predicted"/>
<dbReference type="Proteomes" id="UP000824890">
    <property type="component" value="Unassembled WGS sequence"/>
</dbReference>
<sequence length="229" mass="24264">MNFLSDQVKKFSDSKPEEPDHNKPVEGTETANRPASSSELMASSKVVAEAAQAAARNESDKLDKAKVAGASADILDAAQKYGKLDEKSGTGQYLEKAEKYLNDFESSHSSGAADSKPEEPENTKPVEGTETANRPASPSELMTSAKVVAEAAQAAARNESDKLDKAKVAGASADILDAAEEYGKFDEKSSAGQYFDKAEKYLKDFESSGAVVTPPTDIDAPPPTNQAVR</sequence>
<feature type="region of interest" description="Disordered" evidence="1">
    <location>
        <begin position="209"/>
        <end position="229"/>
    </location>
</feature>